<dbReference type="InterPro" id="IPR016160">
    <property type="entry name" value="Ald_DH_CS_CYS"/>
</dbReference>
<feature type="active site" evidence="3">
    <location>
        <position position="248"/>
    </location>
</feature>
<dbReference type="InterPro" id="IPR016163">
    <property type="entry name" value="Ald_DH_C"/>
</dbReference>
<dbReference type="FunFam" id="3.40.309.10:FF:000012">
    <property type="entry name" value="Betaine aldehyde dehydrogenase"/>
    <property type="match status" value="1"/>
</dbReference>
<evidence type="ECO:0000313" key="7">
    <source>
        <dbReference type="Proteomes" id="UP000245974"/>
    </source>
</evidence>
<dbReference type="EMBL" id="OOGT01000227">
    <property type="protein sequence ID" value="SPL72169.1"/>
    <property type="molecule type" value="Genomic_DNA"/>
</dbReference>
<evidence type="ECO:0000256" key="2">
    <source>
        <dbReference type="ARBA" id="ARBA00023002"/>
    </source>
</evidence>
<reference evidence="7" key="1">
    <citation type="submission" date="2018-03" db="EMBL/GenBank/DDBJ databases">
        <authorList>
            <person name="Blom J."/>
        </authorList>
    </citation>
    <scope>NUCLEOTIDE SEQUENCE [LARGE SCALE GENOMIC DNA]</scope>
    <source>
        <strain evidence="7">KPC-SM-21</strain>
    </source>
</reference>
<dbReference type="SUPFAM" id="SSF53720">
    <property type="entry name" value="ALDH-like"/>
    <property type="match status" value="1"/>
</dbReference>
<dbReference type="GO" id="GO:0004029">
    <property type="term" value="F:aldehyde dehydrogenase (NAD+) activity"/>
    <property type="evidence" value="ECO:0007669"/>
    <property type="project" value="UniProtKB-EC"/>
</dbReference>
<evidence type="ECO:0000259" key="5">
    <source>
        <dbReference type="Pfam" id="PF00171"/>
    </source>
</evidence>
<dbReference type="AlphaFoldDB" id="A0A2U3N3N7"/>
<feature type="domain" description="Aldehyde dehydrogenase" evidence="5">
    <location>
        <begin position="22"/>
        <end position="474"/>
    </location>
</feature>
<comment type="similarity">
    <text evidence="1 4">Belongs to the aldehyde dehydrogenase family.</text>
</comment>
<dbReference type="FunFam" id="3.40.605.10:FF:000007">
    <property type="entry name" value="NAD/NADP-dependent betaine aldehyde dehydrogenase"/>
    <property type="match status" value="1"/>
</dbReference>
<dbReference type="Gene3D" id="3.40.605.10">
    <property type="entry name" value="Aldehyde Dehydrogenase, Chain A, domain 1"/>
    <property type="match status" value="1"/>
</dbReference>
<dbReference type="InterPro" id="IPR015590">
    <property type="entry name" value="Aldehyde_DH_dom"/>
</dbReference>
<gene>
    <name evidence="6" type="primary">aldA_2</name>
    <name evidence="6" type="ORF">KPC_3347</name>
</gene>
<dbReference type="InParanoid" id="A0A2U3N3N7"/>
<evidence type="ECO:0000256" key="4">
    <source>
        <dbReference type="RuleBase" id="RU003345"/>
    </source>
</evidence>
<evidence type="ECO:0000256" key="3">
    <source>
        <dbReference type="PROSITE-ProRule" id="PRU10007"/>
    </source>
</evidence>
<evidence type="ECO:0000313" key="6">
    <source>
        <dbReference type="EMBL" id="SPL72169.1"/>
    </source>
</evidence>
<dbReference type="Gene3D" id="3.40.309.10">
    <property type="entry name" value="Aldehyde Dehydrogenase, Chain A, domain 2"/>
    <property type="match status" value="1"/>
</dbReference>
<sequence length="492" mass="53957">MKIEFQDAYDAHIDGENIKTDKYFPAYDASNGEFLAQVAQCTHIEVEKAVLAAQKAQLQWKQTTYEERSRLLNKLADLLELNIERLAAIDTMDIGRKYSEVIIDYHIAISQYRYFAGAILTHEGFGRPNPNGYFIAKREPIGVVGQIIPWNVPAIMVALKVAPAIAAGNTVILKPDENASISTLEFAKLAAQIFPSGVINVLPGFGEEVGAAITAHPKISKLAFTGSPEVGRIIAIEGAKRLVPVSLELGGKSANIVFPDIDNIENVVDNALFGALYCNGQSCLAGTRLFVHDDIYPKFIKTLLEAVSRVKVGNPFDSSTILSGLVNEQQAARVQKYIDLGKRQAKLLAGGHRIKVDGFEKGYFFEPTIFEAEYDMAIAQEEIFGPVLSVIRWKDQNELIRQANSTPYGLAAGIYTTNFANALKTADALEAGNVWINQYFNLNSGCPFGGVKESGIGSEHCHETLNMYSHLKTITLQNEVSPAWFVSKDSSC</sequence>
<accession>A0A2U3N3N7</accession>
<protein>
    <submittedName>
        <fullName evidence="6">Putative aldehyde dehydrogenase AldA</fullName>
        <ecNumber evidence="6">1.2.1.3</ecNumber>
    </submittedName>
</protein>
<dbReference type="InterPro" id="IPR016161">
    <property type="entry name" value="Ald_DH/histidinol_DH"/>
</dbReference>
<name>A0A2U3N3N7_9GAMM</name>
<dbReference type="EC" id="1.2.1.3" evidence="6"/>
<dbReference type="Proteomes" id="UP000245974">
    <property type="component" value="Unassembled WGS sequence"/>
</dbReference>
<dbReference type="Pfam" id="PF00171">
    <property type="entry name" value="Aldedh"/>
    <property type="match status" value="1"/>
</dbReference>
<organism evidence="6 7">
    <name type="scientific">Acinetobacter stercoris</name>
    <dbReference type="NCBI Taxonomy" id="2126983"/>
    <lineage>
        <taxon>Bacteria</taxon>
        <taxon>Pseudomonadati</taxon>
        <taxon>Pseudomonadota</taxon>
        <taxon>Gammaproteobacteria</taxon>
        <taxon>Moraxellales</taxon>
        <taxon>Moraxellaceae</taxon>
        <taxon>Acinetobacter</taxon>
    </lineage>
</organism>
<dbReference type="OrthoDB" id="9812625at2"/>
<dbReference type="RefSeq" id="WP_121975569.1">
    <property type="nucleotide sequence ID" value="NZ_OOGT01000227.1"/>
</dbReference>
<dbReference type="PROSITE" id="PS00687">
    <property type="entry name" value="ALDEHYDE_DEHYDR_GLU"/>
    <property type="match status" value="1"/>
</dbReference>
<keyword evidence="2 4" id="KW-0560">Oxidoreductase</keyword>
<evidence type="ECO:0000256" key="1">
    <source>
        <dbReference type="ARBA" id="ARBA00009986"/>
    </source>
</evidence>
<proteinExistence type="inferred from homology"/>
<keyword evidence="7" id="KW-1185">Reference proteome</keyword>
<dbReference type="PANTHER" id="PTHR11699">
    <property type="entry name" value="ALDEHYDE DEHYDROGENASE-RELATED"/>
    <property type="match status" value="1"/>
</dbReference>
<dbReference type="InterPro" id="IPR016162">
    <property type="entry name" value="Ald_DH_N"/>
</dbReference>
<dbReference type="InterPro" id="IPR029510">
    <property type="entry name" value="Ald_DH_CS_GLU"/>
</dbReference>
<dbReference type="PROSITE" id="PS00070">
    <property type="entry name" value="ALDEHYDE_DEHYDR_CYS"/>
    <property type="match status" value="1"/>
</dbReference>